<dbReference type="AlphaFoldDB" id="A0A1F7I958"/>
<feature type="transmembrane region" description="Helical" evidence="1">
    <location>
        <begin position="12"/>
        <end position="34"/>
    </location>
</feature>
<protein>
    <submittedName>
        <fullName evidence="2">Uncharacterized protein</fullName>
    </submittedName>
</protein>
<dbReference type="Proteomes" id="UP000179270">
    <property type="component" value="Unassembled WGS sequence"/>
</dbReference>
<keyword evidence="1" id="KW-0472">Membrane</keyword>
<evidence type="ECO:0000313" key="3">
    <source>
        <dbReference type="Proteomes" id="UP000179270"/>
    </source>
</evidence>
<reference evidence="2 3" key="1">
    <citation type="journal article" date="2016" name="Nat. Commun.">
        <title>Thousands of microbial genomes shed light on interconnected biogeochemical processes in an aquifer system.</title>
        <authorList>
            <person name="Anantharaman K."/>
            <person name="Brown C.T."/>
            <person name="Hug L.A."/>
            <person name="Sharon I."/>
            <person name="Castelle C.J."/>
            <person name="Probst A.J."/>
            <person name="Thomas B.C."/>
            <person name="Singh A."/>
            <person name="Wilkins M.J."/>
            <person name="Karaoz U."/>
            <person name="Brodie E.L."/>
            <person name="Williams K.H."/>
            <person name="Hubbard S.S."/>
            <person name="Banfield J.F."/>
        </authorList>
    </citation>
    <scope>NUCLEOTIDE SEQUENCE [LARGE SCALE GENOMIC DNA]</scope>
</reference>
<keyword evidence="1" id="KW-0812">Transmembrane</keyword>
<feature type="transmembrane region" description="Helical" evidence="1">
    <location>
        <begin position="46"/>
        <end position="63"/>
    </location>
</feature>
<keyword evidence="1" id="KW-1133">Transmembrane helix</keyword>
<feature type="transmembrane region" description="Helical" evidence="1">
    <location>
        <begin position="93"/>
        <end position="113"/>
    </location>
</feature>
<comment type="caution">
    <text evidence="2">The sequence shown here is derived from an EMBL/GenBank/DDBJ whole genome shotgun (WGS) entry which is preliminary data.</text>
</comment>
<sequence>MDKKKIINNILSFIRSNSIALITLVLVFQIFLSLKGFPYLNLIRDFYIYVFFITLILGYFLLLKYLTARRLIIITVVLLVISFPFLVFHQESISNFFGFVIFVLLLGAVLITVSRERKNLRV</sequence>
<dbReference type="STRING" id="1802055.A3A74_05490"/>
<proteinExistence type="predicted"/>
<evidence type="ECO:0000313" key="2">
    <source>
        <dbReference type="EMBL" id="OGK39908.1"/>
    </source>
</evidence>
<name>A0A1F7I958_9BACT</name>
<evidence type="ECO:0000256" key="1">
    <source>
        <dbReference type="SAM" id="Phobius"/>
    </source>
</evidence>
<dbReference type="EMBL" id="MGAF01000042">
    <property type="protein sequence ID" value="OGK39908.1"/>
    <property type="molecule type" value="Genomic_DNA"/>
</dbReference>
<organism evidence="2 3">
    <name type="scientific">Candidatus Roizmanbacteria bacterium RIFCSPLOWO2_01_FULL_35_13</name>
    <dbReference type="NCBI Taxonomy" id="1802055"/>
    <lineage>
        <taxon>Bacteria</taxon>
        <taxon>Candidatus Roizmaniibacteriota</taxon>
    </lineage>
</organism>
<feature type="transmembrane region" description="Helical" evidence="1">
    <location>
        <begin position="70"/>
        <end position="87"/>
    </location>
</feature>
<accession>A0A1F7I958</accession>
<gene>
    <name evidence="2" type="ORF">A3A74_05490</name>
</gene>